<keyword evidence="9 12" id="KW-0720">Serine protease</keyword>
<dbReference type="EMBL" id="QJKJ01000717">
    <property type="protein sequence ID" value="RDY11068.1"/>
    <property type="molecule type" value="Genomic_DNA"/>
</dbReference>
<dbReference type="STRING" id="157652.A0A371I7S0"/>
<gene>
    <name evidence="16" type="primary">SBT5.4</name>
    <name evidence="16" type="ORF">CR513_04318</name>
</gene>
<dbReference type="FunFam" id="3.30.70.80:FF:000002">
    <property type="entry name" value="Subtilisin-like protease SBT5.3"/>
    <property type="match status" value="1"/>
</dbReference>
<evidence type="ECO:0000256" key="5">
    <source>
        <dbReference type="ARBA" id="ARBA00022525"/>
    </source>
</evidence>
<dbReference type="GO" id="GO:0009610">
    <property type="term" value="P:response to symbiotic fungus"/>
    <property type="evidence" value="ECO:0007669"/>
    <property type="project" value="UniProtKB-ARBA"/>
</dbReference>
<feature type="domain" description="PA" evidence="14">
    <location>
        <begin position="389"/>
        <end position="458"/>
    </location>
</feature>
<dbReference type="PANTHER" id="PTHR10795">
    <property type="entry name" value="PROPROTEIN CONVERTASE SUBTILISIN/KEXIN"/>
    <property type="match status" value="1"/>
</dbReference>
<evidence type="ECO:0000259" key="15">
    <source>
        <dbReference type="Pfam" id="PF05922"/>
    </source>
</evidence>
<dbReference type="CDD" id="cd02120">
    <property type="entry name" value="PA_subtilisin_like"/>
    <property type="match status" value="1"/>
</dbReference>
<dbReference type="Gene3D" id="3.30.70.80">
    <property type="entry name" value="Peptidase S8 propeptide/proteinase inhibitor I9"/>
    <property type="match status" value="1"/>
</dbReference>
<dbReference type="Pfam" id="PF02225">
    <property type="entry name" value="PA"/>
    <property type="match status" value="1"/>
</dbReference>
<evidence type="ECO:0000256" key="2">
    <source>
        <dbReference type="ARBA" id="ARBA00004271"/>
    </source>
</evidence>
<dbReference type="CDD" id="cd04852">
    <property type="entry name" value="Peptidases_S8_3"/>
    <property type="match status" value="1"/>
</dbReference>
<evidence type="ECO:0000259" key="13">
    <source>
        <dbReference type="Pfam" id="PF00082"/>
    </source>
</evidence>
<feature type="domain" description="Inhibitor I9" evidence="15">
    <location>
        <begin position="8"/>
        <end position="93"/>
    </location>
</feature>
<evidence type="ECO:0000256" key="4">
    <source>
        <dbReference type="ARBA" id="ARBA00022523"/>
    </source>
</evidence>
<dbReference type="FunFam" id="3.50.30.30:FF:000005">
    <property type="entry name" value="subtilisin-like protease SBT1.5"/>
    <property type="match status" value="1"/>
</dbReference>
<keyword evidence="5" id="KW-0964">Secreted</keyword>
<dbReference type="InterPro" id="IPR023828">
    <property type="entry name" value="Peptidase_S8_Ser-AS"/>
</dbReference>
<dbReference type="InterPro" id="IPR003137">
    <property type="entry name" value="PA_domain"/>
</dbReference>
<dbReference type="InterPro" id="IPR046450">
    <property type="entry name" value="PA_dom_sf"/>
</dbReference>
<evidence type="ECO:0000256" key="11">
    <source>
        <dbReference type="PIRSR" id="PIRSR615500-1"/>
    </source>
</evidence>
<keyword evidence="4" id="KW-0052">Apoplast</keyword>
<protein>
    <submittedName>
        <fullName evidence="16">Subtilisin-like protease SBT5.4</fullName>
    </submittedName>
</protein>
<evidence type="ECO:0000313" key="16">
    <source>
        <dbReference type="EMBL" id="RDY11068.1"/>
    </source>
</evidence>
<feature type="active site" description="Charge relay system" evidence="11 12">
    <location>
        <position position="545"/>
    </location>
</feature>
<evidence type="ECO:0000256" key="10">
    <source>
        <dbReference type="ARBA" id="ARBA00023180"/>
    </source>
</evidence>
<dbReference type="OrthoDB" id="206201at2759"/>
<organism evidence="16 17">
    <name type="scientific">Mucuna pruriens</name>
    <name type="common">Velvet bean</name>
    <name type="synonym">Dolichos pruriens</name>
    <dbReference type="NCBI Taxonomy" id="157652"/>
    <lineage>
        <taxon>Eukaryota</taxon>
        <taxon>Viridiplantae</taxon>
        <taxon>Streptophyta</taxon>
        <taxon>Embryophyta</taxon>
        <taxon>Tracheophyta</taxon>
        <taxon>Spermatophyta</taxon>
        <taxon>Magnoliopsida</taxon>
        <taxon>eudicotyledons</taxon>
        <taxon>Gunneridae</taxon>
        <taxon>Pentapetalae</taxon>
        <taxon>rosids</taxon>
        <taxon>fabids</taxon>
        <taxon>Fabales</taxon>
        <taxon>Fabaceae</taxon>
        <taxon>Papilionoideae</taxon>
        <taxon>50 kb inversion clade</taxon>
        <taxon>NPAAA clade</taxon>
        <taxon>indigoferoid/millettioid clade</taxon>
        <taxon>Phaseoleae</taxon>
        <taxon>Mucuna</taxon>
    </lineage>
</organism>
<feature type="non-terminal residue" evidence="16">
    <location>
        <position position="577"/>
    </location>
</feature>
<evidence type="ECO:0000256" key="1">
    <source>
        <dbReference type="ARBA" id="ARBA00002076"/>
    </source>
</evidence>
<dbReference type="InterPro" id="IPR015500">
    <property type="entry name" value="Peptidase_S8_subtilisin-rel"/>
</dbReference>
<dbReference type="SUPFAM" id="SSF52743">
    <property type="entry name" value="Subtilisin-like"/>
    <property type="match status" value="1"/>
</dbReference>
<comment type="function">
    <text evidence="1">Required for arbuscular mycorrhiza (AM) development during AM symbiosis with AM fungi (e.g. Glomeromycota intraradices).</text>
</comment>
<dbReference type="PROSITE" id="PS51892">
    <property type="entry name" value="SUBTILASE"/>
    <property type="match status" value="1"/>
</dbReference>
<feature type="domain" description="Peptidase S8/S53" evidence="13">
    <location>
        <begin position="120"/>
        <end position="577"/>
    </location>
</feature>
<evidence type="ECO:0000256" key="9">
    <source>
        <dbReference type="ARBA" id="ARBA00022825"/>
    </source>
</evidence>
<dbReference type="Pfam" id="PF00082">
    <property type="entry name" value="Peptidase_S8"/>
    <property type="match status" value="1"/>
</dbReference>
<keyword evidence="10" id="KW-0325">Glycoprotein</keyword>
<dbReference type="InterPro" id="IPR000209">
    <property type="entry name" value="Peptidase_S8/S53_dom"/>
</dbReference>
<dbReference type="GO" id="GO:0048046">
    <property type="term" value="C:apoplast"/>
    <property type="evidence" value="ECO:0007669"/>
    <property type="project" value="UniProtKB-SubCell"/>
</dbReference>
<dbReference type="InterPro" id="IPR045051">
    <property type="entry name" value="SBT"/>
</dbReference>
<dbReference type="Pfam" id="PF05922">
    <property type="entry name" value="Inhibitor_I9"/>
    <property type="match status" value="1"/>
</dbReference>
<sequence>MSPSISHSYIVYLGSHSFGPNPSPFDVEAVTNSHYDLLGSYVGSTEKAKEAIFYSYNRYINGFAAVLDEDEAAEVAKHPNVVSVFLNKEQKLHTTHSWDFLGLVRNGVFPQASVWQKTLGEDVIIGNIDTGVWPESKSFSDEGMGPIPKQWHGICQTNNKNTQDTFQCNRKLIGARYFYKGYKAYIGEELNVSMLSARDDTGHGSHTLSIAGGNFVDGVNELGFGNGTASGGSPKARVAAYRACWSHPILFGTGCFEADLLAAFEAAISDGVHVISMSLGSVSHPEYIESAISIGSFHAVAHGIIVVGSAGNSGSYPGNVANIEPWILTVGASALDRDFVNYVTLGDKKILKGASLSEYALPSNKMYPLISGFDAKSPTTPDPDDAPYCVNGTIDPQKVKGKILVCLVGGNSRTEKGEIAAEAGAIGMILANNKDYGEQIFSDPHVLPASHVNLASANYIYNYINHTKSPMAYISRAKTVTGLKPAPYVALFSSRGPNSLDPAILKPDVTAPGFKIIAAYTELISPSGLNVDKRRTPYIAFSGTSMSCPHVAGVVGLLKALHPDWSPAAIKSAIITS</sequence>
<accession>A0A371I7S0</accession>
<dbReference type="InterPro" id="IPR036852">
    <property type="entry name" value="Peptidase_S8/S53_dom_sf"/>
</dbReference>
<comment type="similarity">
    <text evidence="3 12">Belongs to the peptidase S8 family.</text>
</comment>
<dbReference type="InterPro" id="IPR034197">
    <property type="entry name" value="Peptidases_S8_3"/>
</dbReference>
<dbReference type="Gene3D" id="3.40.50.200">
    <property type="entry name" value="Peptidase S8/S53 domain"/>
    <property type="match status" value="1"/>
</dbReference>
<dbReference type="InterPro" id="IPR010259">
    <property type="entry name" value="S8pro/Inhibitor_I9"/>
</dbReference>
<dbReference type="GO" id="GO:0004252">
    <property type="term" value="F:serine-type endopeptidase activity"/>
    <property type="evidence" value="ECO:0007669"/>
    <property type="project" value="UniProtKB-UniRule"/>
</dbReference>
<dbReference type="PRINTS" id="PR00723">
    <property type="entry name" value="SUBTILISIN"/>
</dbReference>
<evidence type="ECO:0000256" key="6">
    <source>
        <dbReference type="ARBA" id="ARBA00022670"/>
    </source>
</evidence>
<dbReference type="Gene3D" id="3.50.30.30">
    <property type="match status" value="1"/>
</dbReference>
<comment type="caution">
    <text evidence="16">The sequence shown here is derived from an EMBL/GenBank/DDBJ whole genome shotgun (WGS) entry which is preliminary data.</text>
</comment>
<dbReference type="SUPFAM" id="SSF52025">
    <property type="entry name" value="PA domain"/>
    <property type="match status" value="1"/>
</dbReference>
<evidence type="ECO:0000313" key="17">
    <source>
        <dbReference type="Proteomes" id="UP000257109"/>
    </source>
</evidence>
<feature type="active site" description="Charge relay system" evidence="11 12">
    <location>
        <position position="203"/>
    </location>
</feature>
<dbReference type="InterPro" id="IPR037045">
    <property type="entry name" value="S8pro/Inhibitor_I9_sf"/>
</dbReference>
<evidence type="ECO:0000256" key="12">
    <source>
        <dbReference type="PROSITE-ProRule" id="PRU01240"/>
    </source>
</evidence>
<evidence type="ECO:0000256" key="3">
    <source>
        <dbReference type="ARBA" id="ARBA00011073"/>
    </source>
</evidence>
<keyword evidence="8 12" id="KW-0378">Hydrolase</keyword>
<dbReference type="GO" id="GO:0006508">
    <property type="term" value="P:proteolysis"/>
    <property type="evidence" value="ECO:0007669"/>
    <property type="project" value="UniProtKB-KW"/>
</dbReference>
<keyword evidence="6 12" id="KW-0645">Protease</keyword>
<evidence type="ECO:0000259" key="14">
    <source>
        <dbReference type="Pfam" id="PF02225"/>
    </source>
</evidence>
<dbReference type="PROSITE" id="PS00138">
    <property type="entry name" value="SUBTILASE_SER"/>
    <property type="match status" value="1"/>
</dbReference>
<name>A0A371I7S0_MUCPR</name>
<evidence type="ECO:0000256" key="8">
    <source>
        <dbReference type="ARBA" id="ARBA00022801"/>
    </source>
</evidence>
<feature type="non-terminal residue" evidence="16">
    <location>
        <position position="1"/>
    </location>
</feature>
<keyword evidence="7" id="KW-0732">Signal</keyword>
<proteinExistence type="inferred from homology"/>
<feature type="active site" description="Charge relay system" evidence="11 12">
    <location>
        <position position="129"/>
    </location>
</feature>
<dbReference type="Proteomes" id="UP000257109">
    <property type="component" value="Unassembled WGS sequence"/>
</dbReference>
<reference evidence="16" key="1">
    <citation type="submission" date="2018-05" db="EMBL/GenBank/DDBJ databases">
        <title>Draft genome of Mucuna pruriens seed.</title>
        <authorList>
            <person name="Nnadi N.E."/>
            <person name="Vos R."/>
            <person name="Hasami M.H."/>
            <person name="Devisetty U.K."/>
            <person name="Aguiy J.C."/>
        </authorList>
    </citation>
    <scope>NUCLEOTIDE SEQUENCE [LARGE SCALE GENOMIC DNA]</scope>
    <source>
        <strain evidence="16">JCA_2017</strain>
    </source>
</reference>
<comment type="subcellular location">
    <subcellularLocation>
        <location evidence="2">Secreted</location>
        <location evidence="2">Extracellular space</location>
        <location evidence="2">Apoplast</location>
    </subcellularLocation>
</comment>
<dbReference type="AlphaFoldDB" id="A0A371I7S0"/>
<keyword evidence="17" id="KW-1185">Reference proteome</keyword>
<evidence type="ECO:0000256" key="7">
    <source>
        <dbReference type="ARBA" id="ARBA00022729"/>
    </source>
</evidence>